<dbReference type="Proteomes" id="UP001148838">
    <property type="component" value="Unassembled WGS sequence"/>
</dbReference>
<dbReference type="PANTHER" id="PTHR47326">
    <property type="entry name" value="TRANSPOSABLE ELEMENT TC3 TRANSPOSASE-LIKE PROTEIN"/>
    <property type="match status" value="1"/>
</dbReference>
<dbReference type="InterPro" id="IPR009057">
    <property type="entry name" value="Homeodomain-like_sf"/>
</dbReference>
<dbReference type="PANTHER" id="PTHR47326:SF1">
    <property type="entry name" value="HTH PSQ-TYPE DOMAIN-CONTAINING PROTEIN"/>
    <property type="match status" value="1"/>
</dbReference>
<comment type="caution">
    <text evidence="3">The sequence shown here is derived from an EMBL/GenBank/DDBJ whole genome shotgun (WGS) entry which is preliminary data.</text>
</comment>
<keyword evidence="4" id="KW-1185">Reference proteome</keyword>
<reference evidence="3 4" key="1">
    <citation type="journal article" date="2022" name="Allergy">
        <title>Genome assembly and annotation of Periplaneta americana reveal a comprehensive cockroach allergen profile.</title>
        <authorList>
            <person name="Wang L."/>
            <person name="Xiong Q."/>
            <person name="Saelim N."/>
            <person name="Wang L."/>
            <person name="Nong W."/>
            <person name="Wan A.T."/>
            <person name="Shi M."/>
            <person name="Liu X."/>
            <person name="Cao Q."/>
            <person name="Hui J.H.L."/>
            <person name="Sookrung N."/>
            <person name="Leung T.F."/>
            <person name="Tungtrongchitr A."/>
            <person name="Tsui S.K.W."/>
        </authorList>
    </citation>
    <scope>NUCLEOTIDE SEQUENCE [LARGE SCALE GENOMIC DNA]</scope>
    <source>
        <strain evidence="3">PWHHKU_190912</strain>
    </source>
</reference>
<evidence type="ECO:0000259" key="2">
    <source>
        <dbReference type="Pfam" id="PF16087"/>
    </source>
</evidence>
<feature type="domain" description="DUF4817" evidence="2">
    <location>
        <begin position="259"/>
        <end position="301"/>
    </location>
</feature>
<evidence type="ECO:0000313" key="3">
    <source>
        <dbReference type="EMBL" id="KAJ4452130.1"/>
    </source>
</evidence>
<evidence type="ECO:0000313" key="4">
    <source>
        <dbReference type="Proteomes" id="UP001148838"/>
    </source>
</evidence>
<proteinExistence type="predicted"/>
<dbReference type="EMBL" id="JAJSOF020000001">
    <property type="protein sequence ID" value="KAJ4452130.1"/>
    <property type="molecule type" value="Genomic_DNA"/>
</dbReference>
<evidence type="ECO:0000256" key="1">
    <source>
        <dbReference type="ARBA" id="ARBA00004123"/>
    </source>
</evidence>
<gene>
    <name evidence="3" type="ORF">ANN_03648</name>
</gene>
<protein>
    <recommendedName>
        <fullName evidence="2">DUF4817 domain-containing protein</fullName>
    </recommendedName>
</protein>
<sequence>MQKGKGVILYSEFTPSNKWITKPDGMTSGEWKEAIKMTANVSAVRAIPGRSQDNHCRRCLSEIETLGHILGACPYGETLRIHRHHAIRTKLADALRKLKYTVYEEIHGTADNGSNRRIDIIAISESLSQGMIIDPTIRFETYKGQPEDVHEEKRANYVPTIPYYKDKYQLHDISVTGLMFGARGTIPNFCSQFCKTLGLHKSFLHELALLIIKESLPSKETLRGHSDSSFRGEGYIQCCVGVRLCNIYSNQELAEIHFMYGKVDGNAALARRLYQERYPQRQCPDRKTFVRLHYRLCEYGKFNSPGLGRGRPRSTTPEVQEEILEAVNMTPSISTRRVALQVIVPHTTVWRLLKEYQLYPYHLQRVQALSPADYPARVRFCQWFLQQCGVNPNFPALVLFTDEAQFTRDDITNFHNQHVWGRRTQTSWKTPYFMF</sequence>
<dbReference type="InterPro" id="IPR032135">
    <property type="entry name" value="DUF4817"/>
</dbReference>
<dbReference type="SUPFAM" id="SSF46689">
    <property type="entry name" value="Homeodomain-like"/>
    <property type="match status" value="1"/>
</dbReference>
<comment type="subcellular location">
    <subcellularLocation>
        <location evidence="1">Nucleus</location>
    </subcellularLocation>
</comment>
<organism evidence="3 4">
    <name type="scientific">Periplaneta americana</name>
    <name type="common">American cockroach</name>
    <name type="synonym">Blatta americana</name>
    <dbReference type="NCBI Taxonomy" id="6978"/>
    <lineage>
        <taxon>Eukaryota</taxon>
        <taxon>Metazoa</taxon>
        <taxon>Ecdysozoa</taxon>
        <taxon>Arthropoda</taxon>
        <taxon>Hexapoda</taxon>
        <taxon>Insecta</taxon>
        <taxon>Pterygota</taxon>
        <taxon>Neoptera</taxon>
        <taxon>Polyneoptera</taxon>
        <taxon>Dictyoptera</taxon>
        <taxon>Blattodea</taxon>
        <taxon>Blattoidea</taxon>
        <taxon>Blattidae</taxon>
        <taxon>Blattinae</taxon>
        <taxon>Periplaneta</taxon>
    </lineage>
</organism>
<name>A0ABQ8U5B4_PERAM</name>
<accession>A0ABQ8U5B4</accession>
<dbReference type="Pfam" id="PF16087">
    <property type="entry name" value="DUF4817"/>
    <property type="match status" value="1"/>
</dbReference>